<dbReference type="GO" id="GO:0016020">
    <property type="term" value="C:membrane"/>
    <property type="evidence" value="ECO:0007669"/>
    <property type="project" value="UniProtKB-SubCell"/>
</dbReference>
<dbReference type="CDD" id="cd00637">
    <property type="entry name" value="7tm_classA_rhodopsin-like"/>
    <property type="match status" value="1"/>
</dbReference>
<feature type="transmembrane region" description="Helical" evidence="8">
    <location>
        <begin position="105"/>
        <end position="125"/>
    </location>
</feature>
<keyword evidence="6" id="KW-0675">Receptor</keyword>
<dbReference type="Proteomes" id="UP001209878">
    <property type="component" value="Unassembled WGS sequence"/>
</dbReference>
<evidence type="ECO:0000256" key="6">
    <source>
        <dbReference type="ARBA" id="ARBA00023170"/>
    </source>
</evidence>
<evidence type="ECO:0000259" key="9">
    <source>
        <dbReference type="PROSITE" id="PS50262"/>
    </source>
</evidence>
<keyword evidence="3 8" id="KW-1133">Transmembrane helix</keyword>
<comment type="subcellular location">
    <subcellularLocation>
        <location evidence="1">Membrane</location>
        <topology evidence="1">Multi-pass membrane protein</topology>
    </subcellularLocation>
</comment>
<evidence type="ECO:0000256" key="3">
    <source>
        <dbReference type="ARBA" id="ARBA00022989"/>
    </source>
</evidence>
<evidence type="ECO:0000256" key="8">
    <source>
        <dbReference type="SAM" id="Phobius"/>
    </source>
</evidence>
<keyword evidence="2 8" id="KW-0812">Transmembrane</keyword>
<feature type="transmembrane region" description="Helical" evidence="8">
    <location>
        <begin position="137"/>
        <end position="159"/>
    </location>
</feature>
<dbReference type="PANTHER" id="PTHR24240">
    <property type="entry name" value="OPSIN"/>
    <property type="match status" value="1"/>
</dbReference>
<dbReference type="GO" id="GO:0004930">
    <property type="term" value="F:G protein-coupled receptor activity"/>
    <property type="evidence" value="ECO:0007669"/>
    <property type="project" value="UniProtKB-KW"/>
</dbReference>
<keyword evidence="4" id="KW-0297">G-protein coupled receptor</keyword>
<dbReference type="AlphaFoldDB" id="A0AAD9IRR7"/>
<gene>
    <name evidence="10" type="ORF">NP493_6254g00001</name>
</gene>
<comment type="caution">
    <text evidence="10">The sequence shown here is derived from an EMBL/GenBank/DDBJ whole genome shotgun (WGS) entry which is preliminary data.</text>
</comment>
<dbReference type="InterPro" id="IPR050125">
    <property type="entry name" value="GPCR_opsins"/>
</dbReference>
<keyword evidence="7" id="KW-0807">Transducer</keyword>
<evidence type="ECO:0000313" key="10">
    <source>
        <dbReference type="EMBL" id="KAK2139664.1"/>
    </source>
</evidence>
<evidence type="ECO:0000256" key="5">
    <source>
        <dbReference type="ARBA" id="ARBA00023136"/>
    </source>
</evidence>
<evidence type="ECO:0000256" key="2">
    <source>
        <dbReference type="ARBA" id="ARBA00022692"/>
    </source>
</evidence>
<dbReference type="SUPFAM" id="SSF81321">
    <property type="entry name" value="Family A G protein-coupled receptor-like"/>
    <property type="match status" value="1"/>
</dbReference>
<feature type="domain" description="G-protein coupled receptors family 1 profile" evidence="9">
    <location>
        <begin position="1"/>
        <end position="156"/>
    </location>
</feature>
<proteinExistence type="predicted"/>
<feature type="transmembrane region" description="Helical" evidence="8">
    <location>
        <begin position="44"/>
        <end position="65"/>
    </location>
</feature>
<reference evidence="10" key="1">
    <citation type="journal article" date="2023" name="Mol. Biol. Evol.">
        <title>Third-Generation Sequencing Reveals the Adaptive Role of the Epigenome in Three Deep-Sea Polychaetes.</title>
        <authorList>
            <person name="Perez M."/>
            <person name="Aroh O."/>
            <person name="Sun Y."/>
            <person name="Lan Y."/>
            <person name="Juniper S.K."/>
            <person name="Young C.R."/>
            <person name="Angers B."/>
            <person name="Qian P.Y."/>
        </authorList>
    </citation>
    <scope>NUCLEOTIDE SEQUENCE</scope>
    <source>
        <strain evidence="10">R07B-5</strain>
    </source>
</reference>
<keyword evidence="5 8" id="KW-0472">Membrane</keyword>
<evidence type="ECO:0000313" key="11">
    <source>
        <dbReference type="Proteomes" id="UP001209878"/>
    </source>
</evidence>
<dbReference type="PROSITE" id="PS50262">
    <property type="entry name" value="G_PROTEIN_RECEP_F1_2"/>
    <property type="match status" value="1"/>
</dbReference>
<name>A0AAD9IRR7_RIDPI</name>
<dbReference type="InterPro" id="IPR017452">
    <property type="entry name" value="GPCR_Rhodpsn_7TM"/>
</dbReference>
<evidence type="ECO:0000256" key="4">
    <source>
        <dbReference type="ARBA" id="ARBA00023040"/>
    </source>
</evidence>
<evidence type="ECO:0000256" key="7">
    <source>
        <dbReference type="ARBA" id="ARBA00023224"/>
    </source>
</evidence>
<sequence length="181" mass="20371">MIAITQPLRYEQVLTRNRCYFIIGCIWLTGAVSGTLLAPFSATWNFGQCIFDATLSTYSATRIFFAILRTHRQITVQVNSIGGENGNFATTPSLTLKSIRSGRNVLIMCLSFLILTMPFAVSVIIETFSTTPLPLSFVFISTWVLLSNSSVNSLMYILLFQAVREKTAQTLRDIYERCTLW</sequence>
<keyword evidence="11" id="KW-1185">Reference proteome</keyword>
<protein>
    <recommendedName>
        <fullName evidence="9">G-protein coupled receptors family 1 profile domain-containing protein</fullName>
    </recommendedName>
</protein>
<accession>A0AAD9IRR7</accession>
<organism evidence="10 11">
    <name type="scientific">Ridgeia piscesae</name>
    <name type="common">Tubeworm</name>
    <dbReference type="NCBI Taxonomy" id="27915"/>
    <lineage>
        <taxon>Eukaryota</taxon>
        <taxon>Metazoa</taxon>
        <taxon>Spiralia</taxon>
        <taxon>Lophotrochozoa</taxon>
        <taxon>Annelida</taxon>
        <taxon>Polychaeta</taxon>
        <taxon>Sedentaria</taxon>
        <taxon>Canalipalpata</taxon>
        <taxon>Sabellida</taxon>
        <taxon>Siboglinidae</taxon>
        <taxon>Ridgeia</taxon>
    </lineage>
</organism>
<dbReference type="EMBL" id="JAODUO010006249">
    <property type="protein sequence ID" value="KAK2139664.1"/>
    <property type="molecule type" value="Genomic_DNA"/>
</dbReference>
<dbReference type="Gene3D" id="1.20.1070.10">
    <property type="entry name" value="Rhodopsin 7-helix transmembrane proteins"/>
    <property type="match status" value="1"/>
</dbReference>
<feature type="transmembrane region" description="Helical" evidence="8">
    <location>
        <begin position="20"/>
        <end position="38"/>
    </location>
</feature>
<evidence type="ECO:0000256" key="1">
    <source>
        <dbReference type="ARBA" id="ARBA00004141"/>
    </source>
</evidence>